<dbReference type="AlphaFoldDB" id="A0A2P4Z2C2"/>
<comment type="caution">
    <text evidence="3">The sequence shown here is derived from an EMBL/GenBank/DDBJ whole genome shotgun (WGS) entry which is preliminary data.</text>
</comment>
<evidence type="ECO:0000313" key="4">
    <source>
        <dbReference type="Proteomes" id="UP000236928"/>
    </source>
</evidence>
<dbReference type="Proteomes" id="UP000236928">
    <property type="component" value="Unassembled WGS sequence"/>
</dbReference>
<organism evidence="3 4">
    <name type="scientific">Cryptosporidium meleagridis</name>
    <dbReference type="NCBI Taxonomy" id="93969"/>
    <lineage>
        <taxon>Eukaryota</taxon>
        <taxon>Sar</taxon>
        <taxon>Alveolata</taxon>
        <taxon>Apicomplexa</taxon>
        <taxon>Conoidasida</taxon>
        <taxon>Coccidia</taxon>
        <taxon>Eucoccidiorida</taxon>
        <taxon>Eimeriorina</taxon>
        <taxon>Cryptosporidiidae</taxon>
        <taxon>Cryptosporidium</taxon>
    </lineage>
</organism>
<proteinExistence type="predicted"/>
<feature type="coiled-coil region" evidence="1">
    <location>
        <begin position="887"/>
        <end position="921"/>
    </location>
</feature>
<protein>
    <submittedName>
        <fullName evidence="3">Putative integral membrane protein</fullName>
    </submittedName>
</protein>
<evidence type="ECO:0000256" key="1">
    <source>
        <dbReference type="SAM" id="Coils"/>
    </source>
</evidence>
<name>A0A2P4Z2C2_9CRYT</name>
<accession>A0A2P4Z2C2</accession>
<dbReference type="VEuPathDB" id="CryptoDB:CmeUKMEL1_11370"/>
<keyword evidence="2" id="KW-0472">Membrane</keyword>
<keyword evidence="4" id="KW-1185">Reference proteome</keyword>
<evidence type="ECO:0000313" key="3">
    <source>
        <dbReference type="EMBL" id="POM84233.1"/>
    </source>
</evidence>
<evidence type="ECO:0000256" key="2">
    <source>
        <dbReference type="SAM" id="Phobius"/>
    </source>
</evidence>
<dbReference type="EMBL" id="JIBK01000041">
    <property type="protein sequence ID" value="POM84233.1"/>
    <property type="molecule type" value="Genomic_DNA"/>
</dbReference>
<sequence length="988" mass="114716">MGVFHTFTNYIITFYLIILLEFIFSIDILERENTYCNENNISDLICVPNDNIIEVINKTIEDLSSKLQLKEEFQDINTYLVFNELEFVKNPLYSCSHPKSKLIELDNIKKTFICMVTEELQKVLQCKSGYELTEVLIENPSKKLGYGESEIRPRTQREKKYAIKSDKICIKTVKVPVEIICKEGKFKDGFCVKEETTNPLYECPKGLHVTPRRWCGYIKKELNESLMENVIKRTNPGCVIKTVHPWFKSTASVECYNGNNGYIVGITEGDWVNVTPPTIKCPRDFEIIFPTYPTEETVKGNFTFPPICLARRYFPRSISCPGILLRNGLIVTDRYIVDNEVNPTPFKQKVDVSHYSCQVQSRMKPNIVCPIISMDYYSRLRYVFPNNEYYLNSHLNTEKVINYQSGLFDFTSYSNFLNENPSILNELKENQLSQLSNVSETNSTISNSSIPNSNLNDSISSISDDNDNSTLKSSPYYNYKAYKNELHEYKYYYNDTLNKHLKSMNDFNNHEYSYYPFRLNTTLDNPWNTKTSNNISSNLRREDHGKVHSTHSKGSQIEKVIGAKQFEKEYGNFLQGLKKDLSKQSEYFNDYQWDFLSKFYRVYVSNQYKFVSNIPVSSISHKALTIDGGYQLNINLDPTYQSFVNYTLENMKMMDSELKMNNTTKNNIGNITDFSGNKVNNTSSDNDKITENSMNINNSQLIEKLLILNDSNITNKLNFTRDHEYNAWEKSARIYFMDLDLMKKNQIIYSSISNYKHKKKFPFLYYYGGQPSINNDYGHIRRPATSDHKYRYGSPAEDYHKYTGRHESSDLLYYINKRLNQTKPYRHSPGPQTYHNCISINETTPIIECPNSNIIIPKCFVLDIIYEIFTANNQKNMNDTLIKDIDEMNLNNSISETNNDIQEEEKKGREEEIKKEKEADEEAFMDNYINSRPISIQEGLNDLGDLEAIESMDDYGNILNELGYFGNIGELQNLEMLENLQGLGQVGV</sequence>
<reference evidence="3 4" key="1">
    <citation type="submission" date="2014-04" db="EMBL/GenBank/DDBJ databases">
        <title>Comparative Genomics of Cryptosporidium Species.</title>
        <authorList>
            <person name="Silva J.C."/>
            <person name="Su Q."/>
            <person name="Chalmers R."/>
            <person name="Chibucos M.C."/>
            <person name="Elwin K."/>
            <person name="Godinez A."/>
            <person name="Guo F."/>
            <person name="Huynh K."/>
            <person name="Orvis J."/>
            <person name="Ott S."/>
            <person name="Sadzewicz L."/>
            <person name="Sengamalay N."/>
            <person name="Shetty A."/>
            <person name="Sun M."/>
            <person name="Tallon L."/>
            <person name="Xiao L."/>
            <person name="Zhang H."/>
            <person name="Fraser C.M."/>
            <person name="Zhu G."/>
            <person name="Kissinger J."/>
            <person name="Widmer G."/>
        </authorList>
    </citation>
    <scope>NUCLEOTIDE SEQUENCE [LARGE SCALE GENOMIC DNA]</scope>
    <source>
        <strain evidence="3 4">UKMEL1</strain>
    </source>
</reference>
<feature type="transmembrane region" description="Helical" evidence="2">
    <location>
        <begin position="7"/>
        <end position="26"/>
    </location>
</feature>
<gene>
    <name evidence="3" type="ORF">CmeUKMEL1_11370</name>
</gene>
<keyword evidence="2" id="KW-1133">Transmembrane helix</keyword>
<dbReference type="OrthoDB" id="340598at2759"/>
<keyword evidence="2" id="KW-0812">Transmembrane</keyword>
<keyword evidence="1" id="KW-0175">Coiled coil</keyword>